<gene>
    <name evidence="10" type="ORF">PF001_g10788</name>
    <name evidence="9" type="ORF">PF002_g9516</name>
    <name evidence="8" type="ORF">PF004_g10582</name>
    <name evidence="7" type="ORF">PF005_g8337</name>
    <name evidence="6" type="ORF">PF006_g12852</name>
    <name evidence="5" type="ORF">PF007_g8558</name>
    <name evidence="11" type="ORF">PF008_g20375</name>
    <name evidence="2" type="ORF">PF009_g11849</name>
    <name evidence="4" type="ORF">PF010_g10960</name>
    <name evidence="3" type="ORF">PF011_g19714</name>
</gene>
<dbReference type="AlphaFoldDB" id="A0A6A3IY33"/>
<organism evidence="3 18">
    <name type="scientific">Phytophthora fragariae</name>
    <dbReference type="NCBI Taxonomy" id="53985"/>
    <lineage>
        <taxon>Eukaryota</taxon>
        <taxon>Sar</taxon>
        <taxon>Stramenopiles</taxon>
        <taxon>Oomycota</taxon>
        <taxon>Peronosporomycetes</taxon>
        <taxon>Peronosporales</taxon>
        <taxon>Peronosporaceae</taxon>
        <taxon>Phytophthora</taxon>
    </lineage>
</organism>
<keyword evidence="13" id="KW-1185">Reference proteome</keyword>
<evidence type="ECO:0000313" key="9">
    <source>
        <dbReference type="EMBL" id="KAE9240921.1"/>
    </source>
</evidence>
<dbReference type="EMBL" id="QXFY01001732">
    <property type="protein sequence ID" value="KAE9310741.1"/>
    <property type="molecule type" value="Genomic_DNA"/>
</dbReference>
<dbReference type="EMBL" id="QXFW01001694">
    <property type="protein sequence ID" value="KAE8987090.1"/>
    <property type="molecule type" value="Genomic_DNA"/>
</dbReference>
<evidence type="ECO:0000313" key="13">
    <source>
        <dbReference type="Proteomes" id="UP000433483"/>
    </source>
</evidence>
<evidence type="ECO:0000313" key="21">
    <source>
        <dbReference type="Proteomes" id="UP000488956"/>
    </source>
</evidence>
<dbReference type="Pfam" id="PF03184">
    <property type="entry name" value="DDE_1"/>
    <property type="match status" value="1"/>
</dbReference>
<dbReference type="Proteomes" id="UP000441208">
    <property type="component" value="Unassembled WGS sequence"/>
</dbReference>
<evidence type="ECO:0000313" key="3">
    <source>
        <dbReference type="EMBL" id="KAE8987090.1"/>
    </source>
</evidence>
<dbReference type="EMBL" id="QXGD01000395">
    <property type="protein sequence ID" value="KAE9240921.1"/>
    <property type="molecule type" value="Genomic_DNA"/>
</dbReference>
<dbReference type="EMBL" id="QXFZ01000362">
    <property type="protein sequence ID" value="KAE9119425.1"/>
    <property type="molecule type" value="Genomic_DNA"/>
</dbReference>
<dbReference type="GO" id="GO:0005634">
    <property type="term" value="C:nucleus"/>
    <property type="evidence" value="ECO:0007669"/>
    <property type="project" value="TreeGrafter"/>
</dbReference>
<evidence type="ECO:0000313" key="18">
    <source>
        <dbReference type="Proteomes" id="UP000460718"/>
    </source>
</evidence>
<evidence type="ECO:0000313" key="17">
    <source>
        <dbReference type="Proteomes" id="UP000441208"/>
    </source>
</evidence>
<dbReference type="GO" id="GO:0003677">
    <property type="term" value="F:DNA binding"/>
    <property type="evidence" value="ECO:0007669"/>
    <property type="project" value="TreeGrafter"/>
</dbReference>
<name>A0A6A3IY33_9STRA</name>
<dbReference type="EMBL" id="QXGB01000351">
    <property type="protein sequence ID" value="KAE9218274.1"/>
    <property type="molecule type" value="Genomic_DNA"/>
</dbReference>
<dbReference type="PANTHER" id="PTHR19303:SF73">
    <property type="entry name" value="PROTEIN PDC2"/>
    <property type="match status" value="1"/>
</dbReference>
<evidence type="ECO:0000259" key="1">
    <source>
        <dbReference type="Pfam" id="PF03184"/>
    </source>
</evidence>
<reference evidence="18 19" key="1">
    <citation type="submission" date="2018-09" db="EMBL/GenBank/DDBJ databases">
        <title>Genomic investigation of the strawberry pathogen Phytophthora fragariae indicates pathogenicity is determined by transcriptional variation in three key races.</title>
        <authorList>
            <person name="Adams T.M."/>
            <person name="Armitage A.D."/>
            <person name="Sobczyk M.K."/>
            <person name="Bates H.J."/>
            <person name="Dunwell J.M."/>
            <person name="Nellist C.F."/>
            <person name="Harrison R.J."/>
        </authorList>
    </citation>
    <scope>NUCLEOTIDE SEQUENCE [LARGE SCALE GENOMIC DNA]</scope>
    <source>
        <strain evidence="10 14">A4</strain>
        <strain evidence="9 15">BC-1</strain>
        <strain evidence="8 19">BC-23</strain>
        <strain evidence="7 13">NOV-27</strain>
        <strain evidence="6 16">NOV-5</strain>
        <strain evidence="5 17">NOV-71</strain>
        <strain evidence="11 20">NOV-77</strain>
        <strain evidence="2 12">NOV-9</strain>
        <strain evidence="4 21">ONT-3</strain>
        <strain evidence="3 18">SCRP245</strain>
    </source>
</reference>
<dbReference type="EMBL" id="QXGA01000739">
    <property type="protein sequence ID" value="KAE9142005.1"/>
    <property type="molecule type" value="Genomic_DNA"/>
</dbReference>
<dbReference type="EMBL" id="QXGF01000572">
    <property type="protein sequence ID" value="KAE8938263.1"/>
    <property type="molecule type" value="Genomic_DNA"/>
</dbReference>
<evidence type="ECO:0000313" key="7">
    <source>
        <dbReference type="EMBL" id="KAE9218274.1"/>
    </source>
</evidence>
<dbReference type="Proteomes" id="UP000433483">
    <property type="component" value="Unassembled WGS sequence"/>
</dbReference>
<dbReference type="Proteomes" id="UP000488956">
    <property type="component" value="Unassembled WGS sequence"/>
</dbReference>
<evidence type="ECO:0000313" key="8">
    <source>
        <dbReference type="EMBL" id="KAE9230070.1"/>
    </source>
</evidence>
<dbReference type="Proteomes" id="UP000440367">
    <property type="component" value="Unassembled WGS sequence"/>
</dbReference>
<dbReference type="Proteomes" id="UP000486351">
    <property type="component" value="Unassembled WGS sequence"/>
</dbReference>
<dbReference type="Proteomes" id="UP000437068">
    <property type="component" value="Unassembled WGS sequence"/>
</dbReference>
<dbReference type="EMBL" id="QXGC01000554">
    <property type="protein sequence ID" value="KAE9230070.1"/>
    <property type="molecule type" value="Genomic_DNA"/>
</dbReference>
<evidence type="ECO:0000313" key="11">
    <source>
        <dbReference type="EMBL" id="KAE9310741.1"/>
    </source>
</evidence>
<evidence type="ECO:0000313" key="6">
    <source>
        <dbReference type="EMBL" id="KAE9142005.1"/>
    </source>
</evidence>
<evidence type="ECO:0000313" key="2">
    <source>
        <dbReference type="EMBL" id="KAE8938263.1"/>
    </source>
</evidence>
<evidence type="ECO:0000313" key="16">
    <source>
        <dbReference type="Proteomes" id="UP000440732"/>
    </source>
</evidence>
<proteinExistence type="predicted"/>
<evidence type="ECO:0000313" key="10">
    <source>
        <dbReference type="EMBL" id="KAE9309231.1"/>
    </source>
</evidence>
<evidence type="ECO:0000313" key="20">
    <source>
        <dbReference type="Proteomes" id="UP000486351"/>
    </source>
</evidence>
<evidence type="ECO:0000313" key="14">
    <source>
        <dbReference type="Proteomes" id="UP000437068"/>
    </source>
</evidence>
<evidence type="ECO:0000313" key="4">
    <source>
        <dbReference type="EMBL" id="KAE9111006.1"/>
    </source>
</evidence>
<dbReference type="EMBL" id="QXGE01000553">
    <property type="protein sequence ID" value="KAE9309231.1"/>
    <property type="molecule type" value="Genomic_DNA"/>
</dbReference>
<dbReference type="Proteomes" id="UP000476176">
    <property type="component" value="Unassembled WGS sequence"/>
</dbReference>
<evidence type="ECO:0000313" key="15">
    <source>
        <dbReference type="Proteomes" id="UP000440367"/>
    </source>
</evidence>
<dbReference type="OrthoDB" id="89449at2759"/>
<dbReference type="InterPro" id="IPR050863">
    <property type="entry name" value="CenT-Element_Derived"/>
</dbReference>
<dbReference type="Proteomes" id="UP000440732">
    <property type="component" value="Unassembled WGS sequence"/>
</dbReference>
<dbReference type="InterPro" id="IPR004875">
    <property type="entry name" value="DDE_SF_endonuclease_dom"/>
</dbReference>
<accession>A0A6A3IY33</accession>
<sequence length="130" mass="14640">MRAHGELGAVDLEAAAPDHERLRGIIATYSHSNIYNMDETGFFYANVPRGSMCIREAPPLKQSKSRITLVVCTNATGTHKLPLIFIGKSRQPRWIKNKPADIDYKSTVKAWMDTESFQSWLLGLDKMMQG</sequence>
<evidence type="ECO:0000313" key="5">
    <source>
        <dbReference type="EMBL" id="KAE9119425.1"/>
    </source>
</evidence>
<evidence type="ECO:0000313" key="19">
    <source>
        <dbReference type="Proteomes" id="UP000476176"/>
    </source>
</evidence>
<dbReference type="PANTHER" id="PTHR19303">
    <property type="entry name" value="TRANSPOSON"/>
    <property type="match status" value="1"/>
</dbReference>
<evidence type="ECO:0000313" key="12">
    <source>
        <dbReference type="Proteomes" id="UP000429523"/>
    </source>
</evidence>
<comment type="caution">
    <text evidence="3">The sequence shown here is derived from an EMBL/GenBank/DDBJ whole genome shotgun (WGS) entry which is preliminary data.</text>
</comment>
<protein>
    <recommendedName>
        <fullName evidence="1">DDE-1 domain-containing protein</fullName>
    </recommendedName>
</protein>
<dbReference type="Proteomes" id="UP000460718">
    <property type="component" value="Unassembled WGS sequence"/>
</dbReference>
<feature type="domain" description="DDE-1" evidence="1">
    <location>
        <begin position="64"/>
        <end position="129"/>
    </location>
</feature>
<dbReference type="Proteomes" id="UP000429523">
    <property type="component" value="Unassembled WGS sequence"/>
</dbReference>
<dbReference type="EMBL" id="QXFX01000570">
    <property type="protein sequence ID" value="KAE9111006.1"/>
    <property type="molecule type" value="Genomic_DNA"/>
</dbReference>